<organism evidence="4 5">
    <name type="scientific">Methylobacterium komagatae</name>
    <dbReference type="NCBI Taxonomy" id="374425"/>
    <lineage>
        <taxon>Bacteria</taxon>
        <taxon>Pseudomonadati</taxon>
        <taxon>Pseudomonadota</taxon>
        <taxon>Alphaproteobacteria</taxon>
        <taxon>Hyphomicrobiales</taxon>
        <taxon>Methylobacteriaceae</taxon>
        <taxon>Methylobacterium</taxon>
    </lineage>
</organism>
<dbReference type="RefSeq" id="WP_378974787.1">
    <property type="nucleotide sequence ID" value="NZ_JBHSWN010000001.1"/>
</dbReference>
<dbReference type="PANTHER" id="PTHR43212:SF3">
    <property type="entry name" value="QUERCETIN 2,3-DIOXYGENASE"/>
    <property type="match status" value="1"/>
</dbReference>
<dbReference type="InterPro" id="IPR012093">
    <property type="entry name" value="Pirin"/>
</dbReference>
<protein>
    <submittedName>
        <fullName evidence="4">Pirin family protein</fullName>
    </submittedName>
</protein>
<dbReference type="Gene3D" id="2.60.120.10">
    <property type="entry name" value="Jelly Rolls"/>
    <property type="match status" value="2"/>
</dbReference>
<feature type="domain" description="Pirin N-terminal" evidence="3">
    <location>
        <begin position="51"/>
        <end position="119"/>
    </location>
</feature>
<evidence type="ECO:0000259" key="3">
    <source>
        <dbReference type="Pfam" id="PF02678"/>
    </source>
</evidence>
<evidence type="ECO:0000256" key="1">
    <source>
        <dbReference type="ARBA" id="ARBA00008416"/>
    </source>
</evidence>
<evidence type="ECO:0000313" key="5">
    <source>
        <dbReference type="Proteomes" id="UP001596292"/>
    </source>
</evidence>
<evidence type="ECO:0000313" key="4">
    <source>
        <dbReference type="EMBL" id="MFC6792652.1"/>
    </source>
</evidence>
<comment type="similarity">
    <text evidence="1 2">Belongs to the pirin family.</text>
</comment>
<dbReference type="SUPFAM" id="SSF51182">
    <property type="entry name" value="RmlC-like cupins"/>
    <property type="match status" value="1"/>
</dbReference>
<gene>
    <name evidence="4" type="ORF">ACFQE0_25710</name>
</gene>
<dbReference type="PANTHER" id="PTHR43212">
    <property type="entry name" value="QUERCETIN 2,3-DIOXYGENASE"/>
    <property type="match status" value="1"/>
</dbReference>
<dbReference type="InterPro" id="IPR014710">
    <property type="entry name" value="RmlC-like_jellyroll"/>
</dbReference>
<dbReference type="Proteomes" id="UP001596292">
    <property type="component" value="Unassembled WGS sequence"/>
</dbReference>
<dbReference type="InterPro" id="IPR003829">
    <property type="entry name" value="Pirin_N_dom"/>
</dbReference>
<name>A0ABW2BQC8_9HYPH</name>
<proteinExistence type="inferred from homology"/>
<dbReference type="InterPro" id="IPR011051">
    <property type="entry name" value="RmlC_Cupin_sf"/>
</dbReference>
<dbReference type="Pfam" id="PF02678">
    <property type="entry name" value="Pirin"/>
    <property type="match status" value="1"/>
</dbReference>
<sequence>MIEKAVRVTENAIESGGFIARAYLPGHLKPGHADHGLGPLAAIMESFLAPGTHIKLHEHVQDEIISWVPAGCMRHDDPNGEHLVVDAGHLMVMNAGRGFQHEERVLASDPPLRMLQIFVRPHAPDLEPGIHFGPLPAHEDGTWRLLFGPPGSIAPFHVRNRVTCHDIRLDAGEEVALPKESRCDTYFFVFEGGIEAEGTRFCEGETGLCLSGDATTIRASQPSLVVAFVIDPEAEIYRGGTIGDGETVQRMAAIAQPR</sequence>
<comment type="caution">
    <text evidence="4">The sequence shown here is derived from an EMBL/GenBank/DDBJ whole genome shotgun (WGS) entry which is preliminary data.</text>
</comment>
<dbReference type="EMBL" id="JBHSWN010000001">
    <property type="protein sequence ID" value="MFC6792652.1"/>
    <property type="molecule type" value="Genomic_DNA"/>
</dbReference>
<accession>A0ABW2BQC8</accession>
<reference evidence="5" key="1">
    <citation type="journal article" date="2019" name="Int. J. Syst. Evol. Microbiol.">
        <title>The Global Catalogue of Microorganisms (GCM) 10K type strain sequencing project: providing services to taxonomists for standard genome sequencing and annotation.</title>
        <authorList>
            <consortium name="The Broad Institute Genomics Platform"/>
            <consortium name="The Broad Institute Genome Sequencing Center for Infectious Disease"/>
            <person name="Wu L."/>
            <person name="Ma J."/>
        </authorList>
    </citation>
    <scope>NUCLEOTIDE SEQUENCE [LARGE SCALE GENOMIC DNA]</scope>
    <source>
        <strain evidence="5">CCUG 48316</strain>
    </source>
</reference>
<keyword evidence="5" id="KW-1185">Reference proteome</keyword>
<evidence type="ECO:0000256" key="2">
    <source>
        <dbReference type="RuleBase" id="RU003457"/>
    </source>
</evidence>